<organism evidence="15 16">
    <name type="scientific">Ramazzottius varieornatus</name>
    <name type="common">Water bear</name>
    <name type="synonym">Tardigrade</name>
    <dbReference type="NCBI Taxonomy" id="947166"/>
    <lineage>
        <taxon>Eukaryota</taxon>
        <taxon>Metazoa</taxon>
        <taxon>Ecdysozoa</taxon>
        <taxon>Tardigrada</taxon>
        <taxon>Eutardigrada</taxon>
        <taxon>Parachela</taxon>
        <taxon>Hypsibioidea</taxon>
        <taxon>Ramazzottiidae</taxon>
        <taxon>Ramazzottius</taxon>
    </lineage>
</organism>
<keyword evidence="9" id="KW-0539">Nucleus</keyword>
<dbReference type="EMBL" id="BDGG01000026">
    <property type="protein sequence ID" value="GAV09756.1"/>
    <property type="molecule type" value="Genomic_DNA"/>
</dbReference>
<feature type="region of interest" description="Disordered" evidence="14">
    <location>
        <begin position="1"/>
        <end position="41"/>
    </location>
</feature>
<evidence type="ECO:0000313" key="15">
    <source>
        <dbReference type="EMBL" id="GAV09756.1"/>
    </source>
</evidence>
<sequence length="613" mass="69354">MASADVDMQATTRVKDDEEMDVDDEEDEMMSAEDEDDADDLPTKAQLNDERIYSLDILKLVKEAQQARGLRHGDYTRYRQYCERKVHRLRKALKFPQGTRTRYQGKPLKIENMNDARHLEIPLFITERAWSYGMQLKQESGPAHPRKKHHMLRRYKKAAHSAAQLVKLCNAVKCDARTRLEAEAYCEWMRGVHFFHKELWKQAVECLSHAKTIYERISATVDEDTRALYRQRVEETNPQIRFCAYNIGDESAVEDLIKMRLQPGTAMGQDVLSKLDDLIAQNRGRQSGSEVSWLGKTIPIKNQKVRVLLISSDEVMKQLDTVKTADAKLEVLENTLNMLREAGQLVQEEVKTTAKDQQVSSTGSVTSTQLLSSYITYLKNQRNTDRALLTIQIMKGQVPLSPEKEAEEKAKKHKPQDFVRLYDTIVENCEETAALPGVVGTAVMESMTSQGLIYKAYRALYIGQAFAGVKKYPEALTFFSRVNELSSLAKKPKNNEIDSKLFDELSSMAKEQKSMVMGYSILASEEFTEVESEMVARFKKENGLMEIPPVKPFTFDLVLNSVKLPSLEDKLQPKKTATKTVKKEQAPAEAAGATTGAGLGSALKGWIFGGKKK</sequence>
<evidence type="ECO:0000256" key="5">
    <source>
        <dbReference type="ARBA" id="ARBA00022490"/>
    </source>
</evidence>
<dbReference type="GO" id="GO:0005730">
    <property type="term" value="C:nucleolus"/>
    <property type="evidence" value="ECO:0007669"/>
    <property type="project" value="UniProtKB-SubCell"/>
</dbReference>
<dbReference type="AlphaFoldDB" id="A0A1D1W8S7"/>
<evidence type="ECO:0000256" key="11">
    <source>
        <dbReference type="ARBA" id="ARBA00029498"/>
    </source>
</evidence>
<comment type="similarity">
    <text evidence="4 12">Belongs to the SRP68 family.</text>
</comment>
<evidence type="ECO:0000256" key="6">
    <source>
        <dbReference type="ARBA" id="ARBA00022824"/>
    </source>
</evidence>
<evidence type="ECO:0000256" key="9">
    <source>
        <dbReference type="ARBA" id="ARBA00023242"/>
    </source>
</evidence>
<proteinExistence type="inferred from homology"/>
<dbReference type="InterPro" id="IPR038253">
    <property type="entry name" value="SRP68_N_sf"/>
</dbReference>
<keyword evidence="10 12" id="KW-0687">Ribonucleoprotein</keyword>
<reference evidence="15 16" key="1">
    <citation type="journal article" date="2016" name="Nat. Commun.">
        <title>Extremotolerant tardigrade genome and improved radiotolerance of human cultured cells by tardigrade-unique protein.</title>
        <authorList>
            <person name="Hashimoto T."/>
            <person name="Horikawa D.D."/>
            <person name="Saito Y."/>
            <person name="Kuwahara H."/>
            <person name="Kozuka-Hata H."/>
            <person name="Shin-I T."/>
            <person name="Minakuchi Y."/>
            <person name="Ohishi K."/>
            <person name="Motoyama A."/>
            <person name="Aizu T."/>
            <person name="Enomoto A."/>
            <person name="Kondo K."/>
            <person name="Tanaka S."/>
            <person name="Hara Y."/>
            <person name="Koshikawa S."/>
            <person name="Sagara H."/>
            <person name="Miura T."/>
            <person name="Yokobori S."/>
            <person name="Miyagawa K."/>
            <person name="Suzuki Y."/>
            <person name="Kubo T."/>
            <person name="Oyama M."/>
            <person name="Kohara Y."/>
            <person name="Fujiyama A."/>
            <person name="Arakawa K."/>
            <person name="Katayama T."/>
            <person name="Toyoda A."/>
            <person name="Kunieda T."/>
        </authorList>
    </citation>
    <scope>NUCLEOTIDE SEQUENCE [LARGE SCALE GENOMIC DNA]</scope>
    <source>
        <strain evidence="15 16">YOKOZUNA-1</strain>
    </source>
</reference>
<keyword evidence="16" id="KW-1185">Reference proteome</keyword>
<accession>A0A1D1W8S7</accession>
<dbReference type="GO" id="GO:0005783">
    <property type="term" value="C:endoplasmic reticulum"/>
    <property type="evidence" value="ECO:0007669"/>
    <property type="project" value="UniProtKB-SubCell"/>
</dbReference>
<gene>
    <name evidence="15" type="primary">RvY_19242-1</name>
    <name evidence="15" type="synonym">RvY_19242.1</name>
    <name evidence="15" type="ORF">RvY_19242</name>
</gene>
<dbReference type="STRING" id="947166.A0A1D1W8S7"/>
<evidence type="ECO:0000256" key="13">
    <source>
        <dbReference type="SAM" id="Coils"/>
    </source>
</evidence>
<dbReference type="InterPro" id="IPR026258">
    <property type="entry name" value="SRP68"/>
</dbReference>
<dbReference type="InterPro" id="IPR034652">
    <property type="entry name" value="SRP68-RBD"/>
</dbReference>
<comment type="function">
    <text evidence="12">Component of the signal recognition particle (SRP) complex, a ribonucleoprotein complex that mediates the cotranslational targeting of secretory and membrane proteins to the endoplasmic reticulum (ER). The SRP complex interacts with the signal sequence in nascent secretory and membrane proteins and directs them to the membrane of the ER.</text>
</comment>
<evidence type="ECO:0000256" key="2">
    <source>
        <dbReference type="ARBA" id="ARBA00004496"/>
    </source>
</evidence>
<keyword evidence="8 12" id="KW-0733">Signal recognition particle</keyword>
<evidence type="ECO:0000256" key="8">
    <source>
        <dbReference type="ARBA" id="ARBA00023135"/>
    </source>
</evidence>
<name>A0A1D1W8S7_RAMVA</name>
<protein>
    <recommendedName>
        <fullName evidence="11 12">Signal recognition particle subunit SRP68</fullName>
        <shortName evidence="12">SRP68</shortName>
    </recommendedName>
</protein>
<dbReference type="GO" id="GO:0005047">
    <property type="term" value="F:signal recognition particle binding"/>
    <property type="evidence" value="ECO:0007669"/>
    <property type="project" value="InterPro"/>
</dbReference>
<dbReference type="GO" id="GO:0005829">
    <property type="term" value="C:cytosol"/>
    <property type="evidence" value="ECO:0007669"/>
    <property type="project" value="UniProtKB-ARBA"/>
</dbReference>
<keyword evidence="7 12" id="KW-0694">RNA-binding</keyword>
<dbReference type="GO" id="GO:0006614">
    <property type="term" value="P:SRP-dependent cotranslational protein targeting to membrane"/>
    <property type="evidence" value="ECO:0007669"/>
    <property type="project" value="InterPro"/>
</dbReference>
<dbReference type="GO" id="GO:0030942">
    <property type="term" value="F:endoplasmic reticulum signal peptide binding"/>
    <property type="evidence" value="ECO:0007669"/>
    <property type="project" value="InterPro"/>
</dbReference>
<dbReference type="Gene3D" id="1.10.3450.40">
    <property type="entry name" value="Signal recognition particle, SRP68 subunit, RNA-binding domain"/>
    <property type="match status" value="1"/>
</dbReference>
<evidence type="ECO:0000256" key="1">
    <source>
        <dbReference type="ARBA" id="ARBA00004240"/>
    </source>
</evidence>
<keyword evidence="5 12" id="KW-0963">Cytoplasm</keyword>
<dbReference type="PIRSF" id="PIRSF038995">
    <property type="entry name" value="SRP68"/>
    <property type="match status" value="1"/>
</dbReference>
<evidence type="ECO:0000256" key="4">
    <source>
        <dbReference type="ARBA" id="ARBA00009352"/>
    </source>
</evidence>
<dbReference type="PANTHER" id="PTHR12860">
    <property type="entry name" value="SIGNAL RECOGNITION PARTICLE 68 KDA PROTEIN"/>
    <property type="match status" value="1"/>
</dbReference>
<feature type="coiled-coil region" evidence="13">
    <location>
        <begin position="322"/>
        <end position="349"/>
    </location>
</feature>
<evidence type="ECO:0000256" key="7">
    <source>
        <dbReference type="ARBA" id="ARBA00022884"/>
    </source>
</evidence>
<dbReference type="Pfam" id="PF16969">
    <property type="entry name" value="SRP68"/>
    <property type="match status" value="1"/>
</dbReference>
<feature type="compositionally biased region" description="Acidic residues" evidence="14">
    <location>
        <begin position="17"/>
        <end position="40"/>
    </location>
</feature>
<evidence type="ECO:0000256" key="12">
    <source>
        <dbReference type="PIRNR" id="PIRNR038995"/>
    </source>
</evidence>
<comment type="subcellular location">
    <subcellularLocation>
        <location evidence="2 12">Cytoplasm</location>
    </subcellularLocation>
    <subcellularLocation>
        <location evidence="1">Endoplasmic reticulum</location>
    </subcellularLocation>
    <subcellularLocation>
        <location evidence="3">Nucleus</location>
        <location evidence="3">Nucleolus</location>
    </subcellularLocation>
</comment>
<dbReference type="PANTHER" id="PTHR12860:SF0">
    <property type="entry name" value="SIGNAL RECOGNITION PARTICLE SUBUNIT SRP68"/>
    <property type="match status" value="1"/>
</dbReference>
<dbReference type="GO" id="GO:0008312">
    <property type="term" value="F:7S RNA binding"/>
    <property type="evidence" value="ECO:0007669"/>
    <property type="project" value="InterPro"/>
</dbReference>
<dbReference type="OrthoDB" id="10255118at2759"/>
<dbReference type="FunFam" id="1.10.3450.40:FF:000001">
    <property type="entry name" value="Signal recognition particle subunit SRP68"/>
    <property type="match status" value="1"/>
</dbReference>
<keyword evidence="6" id="KW-0256">Endoplasmic reticulum</keyword>
<evidence type="ECO:0000256" key="14">
    <source>
        <dbReference type="SAM" id="MobiDB-lite"/>
    </source>
</evidence>
<dbReference type="GO" id="GO:0005786">
    <property type="term" value="C:signal recognition particle, endoplasmic reticulum targeting"/>
    <property type="evidence" value="ECO:0007669"/>
    <property type="project" value="UniProtKB-KW"/>
</dbReference>
<evidence type="ECO:0000313" key="16">
    <source>
        <dbReference type="Proteomes" id="UP000186922"/>
    </source>
</evidence>
<comment type="caution">
    <text evidence="15">The sequence shown here is derived from an EMBL/GenBank/DDBJ whole genome shotgun (WGS) entry which is preliminary data.</text>
</comment>
<keyword evidence="13" id="KW-0175">Coiled coil</keyword>
<feature type="region of interest" description="Disordered" evidence="14">
    <location>
        <begin position="574"/>
        <end position="593"/>
    </location>
</feature>
<dbReference type="CDD" id="cd15481">
    <property type="entry name" value="SRP68-RBD"/>
    <property type="match status" value="1"/>
</dbReference>
<evidence type="ECO:0000256" key="3">
    <source>
        <dbReference type="ARBA" id="ARBA00004604"/>
    </source>
</evidence>
<evidence type="ECO:0000256" key="10">
    <source>
        <dbReference type="ARBA" id="ARBA00023274"/>
    </source>
</evidence>
<dbReference type="Proteomes" id="UP000186922">
    <property type="component" value="Unassembled WGS sequence"/>
</dbReference>